<feature type="compositionally biased region" description="Polar residues" evidence="1">
    <location>
        <begin position="13"/>
        <end position="22"/>
    </location>
</feature>
<organism evidence="2 3">
    <name type="scientific">Zea mays</name>
    <name type="common">Maize</name>
    <dbReference type="NCBI Taxonomy" id="4577"/>
    <lineage>
        <taxon>Eukaryota</taxon>
        <taxon>Viridiplantae</taxon>
        <taxon>Streptophyta</taxon>
        <taxon>Embryophyta</taxon>
        <taxon>Tracheophyta</taxon>
        <taxon>Spermatophyta</taxon>
        <taxon>Magnoliopsida</taxon>
        <taxon>Liliopsida</taxon>
        <taxon>Poales</taxon>
        <taxon>Poaceae</taxon>
        <taxon>PACMAD clade</taxon>
        <taxon>Panicoideae</taxon>
        <taxon>Andropogonodae</taxon>
        <taxon>Andropogoneae</taxon>
        <taxon>Tripsacinae</taxon>
        <taxon>Zea</taxon>
    </lineage>
</organism>
<dbReference type="EnsemblPlants" id="Zm00001eb186630_T001">
    <property type="protein sequence ID" value="Zm00001eb186630_P001"/>
    <property type="gene ID" value="Zm00001eb186630"/>
</dbReference>
<protein>
    <submittedName>
        <fullName evidence="2">Uncharacterized protein</fullName>
    </submittedName>
</protein>
<name>A0A804NU83_MAIZE</name>
<reference evidence="2" key="3">
    <citation type="submission" date="2021-05" db="UniProtKB">
        <authorList>
            <consortium name="EnsemblPlants"/>
        </authorList>
    </citation>
    <scope>IDENTIFICATION</scope>
    <source>
        <strain evidence="2">cv. B73</strain>
    </source>
</reference>
<feature type="compositionally biased region" description="Basic and acidic residues" evidence="1">
    <location>
        <begin position="1"/>
        <end position="10"/>
    </location>
</feature>
<evidence type="ECO:0000313" key="2">
    <source>
        <dbReference type="EnsemblPlants" id="Zm00001eb186630_P001"/>
    </source>
</evidence>
<dbReference type="Gramene" id="Zm00001eb186630_T001">
    <property type="protein sequence ID" value="Zm00001eb186630_P001"/>
    <property type="gene ID" value="Zm00001eb186630"/>
</dbReference>
<sequence>MRDFTRELKLKSQRSMPTSPNGSCAEYSRGAAGWPAPLCPSRLSRTLGWPLPLVDRLLCRAVQPQKVHKQKQETKKQKQECRSRTATADDEAVRWTVMGGDRRLTAVLCACAGCCGRDG</sequence>
<accession>A0A804NU83</accession>
<proteinExistence type="predicted"/>
<dbReference type="AlphaFoldDB" id="A0A804NU83"/>
<feature type="region of interest" description="Disordered" evidence="1">
    <location>
        <begin position="1"/>
        <end position="26"/>
    </location>
</feature>
<reference evidence="3" key="1">
    <citation type="journal article" date="2009" name="Science">
        <title>The B73 maize genome: complexity, diversity, and dynamics.</title>
        <authorList>
            <person name="Schnable P.S."/>
            <person name="Ware D."/>
            <person name="Fulton R.S."/>
            <person name="Stein J.C."/>
            <person name="Wei F."/>
            <person name="Pasternak S."/>
            <person name="Liang C."/>
            <person name="Zhang J."/>
            <person name="Fulton L."/>
            <person name="Graves T.A."/>
            <person name="Minx P."/>
            <person name="Reily A.D."/>
            <person name="Courtney L."/>
            <person name="Kruchowski S.S."/>
            <person name="Tomlinson C."/>
            <person name="Strong C."/>
            <person name="Delehaunty K."/>
            <person name="Fronick C."/>
            <person name="Courtney B."/>
            <person name="Rock S.M."/>
            <person name="Belter E."/>
            <person name="Du F."/>
            <person name="Kim K."/>
            <person name="Abbott R.M."/>
            <person name="Cotton M."/>
            <person name="Levy A."/>
            <person name="Marchetto P."/>
            <person name="Ochoa K."/>
            <person name="Jackson S.M."/>
            <person name="Gillam B."/>
            <person name="Chen W."/>
            <person name="Yan L."/>
            <person name="Higginbotham J."/>
            <person name="Cardenas M."/>
            <person name="Waligorski J."/>
            <person name="Applebaum E."/>
            <person name="Phelps L."/>
            <person name="Falcone J."/>
            <person name="Kanchi K."/>
            <person name="Thane T."/>
            <person name="Scimone A."/>
            <person name="Thane N."/>
            <person name="Henke J."/>
            <person name="Wang T."/>
            <person name="Ruppert J."/>
            <person name="Shah N."/>
            <person name="Rotter K."/>
            <person name="Hodges J."/>
            <person name="Ingenthron E."/>
            <person name="Cordes M."/>
            <person name="Kohlberg S."/>
            <person name="Sgro J."/>
            <person name="Delgado B."/>
            <person name="Mead K."/>
            <person name="Chinwalla A."/>
            <person name="Leonard S."/>
            <person name="Crouse K."/>
            <person name="Collura K."/>
            <person name="Kudrna D."/>
            <person name="Currie J."/>
            <person name="He R."/>
            <person name="Angelova A."/>
            <person name="Rajasekar S."/>
            <person name="Mueller T."/>
            <person name="Lomeli R."/>
            <person name="Scara G."/>
            <person name="Ko A."/>
            <person name="Delaney K."/>
            <person name="Wissotski M."/>
            <person name="Lopez G."/>
            <person name="Campos D."/>
            <person name="Braidotti M."/>
            <person name="Ashley E."/>
            <person name="Golser W."/>
            <person name="Kim H."/>
            <person name="Lee S."/>
            <person name="Lin J."/>
            <person name="Dujmic Z."/>
            <person name="Kim W."/>
            <person name="Talag J."/>
            <person name="Zuccolo A."/>
            <person name="Fan C."/>
            <person name="Sebastian A."/>
            <person name="Kramer M."/>
            <person name="Spiegel L."/>
            <person name="Nascimento L."/>
            <person name="Zutavern T."/>
            <person name="Miller B."/>
            <person name="Ambroise C."/>
            <person name="Muller S."/>
            <person name="Spooner W."/>
            <person name="Narechania A."/>
            <person name="Ren L."/>
            <person name="Wei S."/>
            <person name="Kumari S."/>
            <person name="Faga B."/>
            <person name="Levy M.J."/>
            <person name="McMahan L."/>
            <person name="Van Buren P."/>
            <person name="Vaughn M.W."/>
            <person name="Ying K."/>
            <person name="Yeh C.-T."/>
            <person name="Emrich S.J."/>
            <person name="Jia Y."/>
            <person name="Kalyanaraman A."/>
            <person name="Hsia A.-P."/>
            <person name="Barbazuk W.B."/>
            <person name="Baucom R.S."/>
            <person name="Brutnell T.P."/>
            <person name="Carpita N.C."/>
            <person name="Chaparro C."/>
            <person name="Chia J.-M."/>
            <person name="Deragon J.-M."/>
            <person name="Estill J.C."/>
            <person name="Fu Y."/>
            <person name="Jeddeloh J.A."/>
            <person name="Han Y."/>
            <person name="Lee H."/>
            <person name="Li P."/>
            <person name="Lisch D.R."/>
            <person name="Liu S."/>
            <person name="Liu Z."/>
            <person name="Nagel D.H."/>
            <person name="McCann M.C."/>
            <person name="SanMiguel P."/>
            <person name="Myers A.M."/>
            <person name="Nettleton D."/>
            <person name="Nguyen J."/>
            <person name="Penning B.W."/>
            <person name="Ponnala L."/>
            <person name="Schneider K.L."/>
            <person name="Schwartz D.C."/>
            <person name="Sharma A."/>
            <person name="Soderlund C."/>
            <person name="Springer N.M."/>
            <person name="Sun Q."/>
            <person name="Wang H."/>
            <person name="Waterman M."/>
            <person name="Westerman R."/>
            <person name="Wolfgruber T.K."/>
            <person name="Yang L."/>
            <person name="Yu Y."/>
            <person name="Zhang L."/>
            <person name="Zhou S."/>
            <person name="Zhu Q."/>
            <person name="Bennetzen J.L."/>
            <person name="Dawe R.K."/>
            <person name="Jiang J."/>
            <person name="Jiang N."/>
            <person name="Presting G.G."/>
            <person name="Wessler S.R."/>
            <person name="Aluru S."/>
            <person name="Martienssen R.A."/>
            <person name="Clifton S.W."/>
            <person name="McCombie W.R."/>
            <person name="Wing R.A."/>
            <person name="Wilson R.K."/>
        </authorList>
    </citation>
    <scope>NUCLEOTIDE SEQUENCE [LARGE SCALE GENOMIC DNA]</scope>
    <source>
        <strain evidence="3">cv. B73</strain>
    </source>
</reference>
<dbReference type="Proteomes" id="UP000007305">
    <property type="component" value="Chromosome 4"/>
</dbReference>
<reference evidence="2" key="2">
    <citation type="submission" date="2019-07" db="EMBL/GenBank/DDBJ databases">
        <authorList>
            <person name="Seetharam A."/>
            <person name="Woodhouse M."/>
            <person name="Cannon E."/>
        </authorList>
    </citation>
    <scope>NUCLEOTIDE SEQUENCE [LARGE SCALE GENOMIC DNA]</scope>
    <source>
        <strain evidence="2">cv. B73</strain>
    </source>
</reference>
<evidence type="ECO:0000313" key="3">
    <source>
        <dbReference type="Proteomes" id="UP000007305"/>
    </source>
</evidence>
<evidence type="ECO:0000256" key="1">
    <source>
        <dbReference type="SAM" id="MobiDB-lite"/>
    </source>
</evidence>
<dbReference type="InParanoid" id="A0A804NU83"/>
<keyword evidence="3" id="KW-1185">Reference proteome</keyword>